<dbReference type="Gene3D" id="2.40.128.110">
    <property type="entry name" value="Lipid/polyisoprenoid-binding, YceI-like"/>
    <property type="match status" value="1"/>
</dbReference>
<dbReference type="SUPFAM" id="SSF101874">
    <property type="entry name" value="YceI-like"/>
    <property type="match status" value="1"/>
</dbReference>
<dbReference type="SMART" id="SM00867">
    <property type="entry name" value="YceI"/>
    <property type="match status" value="1"/>
</dbReference>
<dbReference type="Proteomes" id="UP001500051">
    <property type="component" value="Unassembled WGS sequence"/>
</dbReference>
<comment type="caution">
    <text evidence="3">The sequence shown here is derived from an EMBL/GenBank/DDBJ whole genome shotgun (WGS) entry which is preliminary data.</text>
</comment>
<evidence type="ECO:0000259" key="2">
    <source>
        <dbReference type="SMART" id="SM00867"/>
    </source>
</evidence>
<gene>
    <name evidence="3" type="ORF">GCM10022204_06270</name>
</gene>
<name>A0ABP7CS27_9ACTN</name>
<evidence type="ECO:0000313" key="3">
    <source>
        <dbReference type="EMBL" id="GAA3693349.1"/>
    </source>
</evidence>
<organism evidence="3 4">
    <name type="scientific">Microlunatus aurantiacus</name>
    <dbReference type="NCBI Taxonomy" id="446786"/>
    <lineage>
        <taxon>Bacteria</taxon>
        <taxon>Bacillati</taxon>
        <taxon>Actinomycetota</taxon>
        <taxon>Actinomycetes</taxon>
        <taxon>Propionibacteriales</taxon>
        <taxon>Propionibacteriaceae</taxon>
        <taxon>Microlunatus</taxon>
    </lineage>
</organism>
<dbReference type="Pfam" id="PF04264">
    <property type="entry name" value="YceI"/>
    <property type="match status" value="1"/>
</dbReference>
<sequence>MTQQIETTELVAGTWNIDPAHSEVGFSVRHLMSKVKGRFAEFSGTVTTTSPNPVDASVEVTIVSSSISTNNAQRDAHLQSADFFDPSNGGTLAFRSTGIRESGDGYVIAGELTINGITKAVDLDADFLGVAVDAYGVTRLGAEAHTSIDRKDFNVTFNVPLDGGKLLIGDKVDISLAIEAAQA</sequence>
<dbReference type="EMBL" id="BAAAYX010000002">
    <property type="protein sequence ID" value="GAA3693349.1"/>
    <property type="molecule type" value="Genomic_DNA"/>
</dbReference>
<reference evidence="4" key="1">
    <citation type="journal article" date="2019" name="Int. J. Syst. Evol. Microbiol.">
        <title>The Global Catalogue of Microorganisms (GCM) 10K type strain sequencing project: providing services to taxonomists for standard genome sequencing and annotation.</title>
        <authorList>
            <consortium name="The Broad Institute Genomics Platform"/>
            <consortium name="The Broad Institute Genome Sequencing Center for Infectious Disease"/>
            <person name="Wu L."/>
            <person name="Ma J."/>
        </authorList>
    </citation>
    <scope>NUCLEOTIDE SEQUENCE [LARGE SCALE GENOMIC DNA]</scope>
    <source>
        <strain evidence="4">JCM 16548</strain>
    </source>
</reference>
<comment type="similarity">
    <text evidence="1">Belongs to the UPF0312 family.</text>
</comment>
<dbReference type="RefSeq" id="WP_344810807.1">
    <property type="nucleotide sequence ID" value="NZ_BAAAYX010000002.1"/>
</dbReference>
<protein>
    <submittedName>
        <fullName evidence="3">YceI family protein</fullName>
    </submittedName>
</protein>
<accession>A0ABP7CS27</accession>
<dbReference type="PANTHER" id="PTHR34406:SF1">
    <property type="entry name" value="PROTEIN YCEI"/>
    <property type="match status" value="1"/>
</dbReference>
<proteinExistence type="inferred from homology"/>
<dbReference type="InterPro" id="IPR036761">
    <property type="entry name" value="TTHA0802/YceI-like_sf"/>
</dbReference>
<dbReference type="PANTHER" id="PTHR34406">
    <property type="entry name" value="PROTEIN YCEI"/>
    <property type="match status" value="1"/>
</dbReference>
<evidence type="ECO:0000256" key="1">
    <source>
        <dbReference type="ARBA" id="ARBA00008812"/>
    </source>
</evidence>
<evidence type="ECO:0000313" key="4">
    <source>
        <dbReference type="Proteomes" id="UP001500051"/>
    </source>
</evidence>
<keyword evidence="4" id="KW-1185">Reference proteome</keyword>
<feature type="domain" description="Lipid/polyisoprenoid-binding YceI-like" evidence="2">
    <location>
        <begin position="14"/>
        <end position="181"/>
    </location>
</feature>
<dbReference type="InterPro" id="IPR007372">
    <property type="entry name" value="Lipid/polyisoprenoid-bd_YceI"/>
</dbReference>